<evidence type="ECO:0000259" key="1">
    <source>
        <dbReference type="Pfam" id="PF00501"/>
    </source>
</evidence>
<dbReference type="PANTHER" id="PTHR43767:SF1">
    <property type="entry name" value="NONRIBOSOMAL PEPTIDE SYNTHASE PES1 (EUROFUNG)-RELATED"/>
    <property type="match status" value="1"/>
</dbReference>
<dbReference type="InterPro" id="IPR025110">
    <property type="entry name" value="AMP-bd_C"/>
</dbReference>
<dbReference type="InterPro" id="IPR050237">
    <property type="entry name" value="ATP-dep_AMP-bd_enzyme"/>
</dbReference>
<comment type="caution">
    <text evidence="3">The sequence shown here is derived from an EMBL/GenBank/DDBJ whole genome shotgun (WGS) entry which is preliminary data.</text>
</comment>
<proteinExistence type="predicted"/>
<evidence type="ECO:0000313" key="3">
    <source>
        <dbReference type="EMBL" id="MEQ3549929.1"/>
    </source>
</evidence>
<dbReference type="InterPro" id="IPR045851">
    <property type="entry name" value="AMP-bd_C_sf"/>
</dbReference>
<dbReference type="InterPro" id="IPR000873">
    <property type="entry name" value="AMP-dep_synth/lig_dom"/>
</dbReference>
<accession>A0ABV1K628</accession>
<dbReference type="InterPro" id="IPR020845">
    <property type="entry name" value="AMP-binding_CS"/>
</dbReference>
<evidence type="ECO:0000259" key="2">
    <source>
        <dbReference type="Pfam" id="PF13193"/>
    </source>
</evidence>
<evidence type="ECO:0000313" key="4">
    <source>
        <dbReference type="Proteomes" id="UP001494902"/>
    </source>
</evidence>
<keyword evidence="4" id="KW-1185">Reference proteome</keyword>
<feature type="domain" description="AMP-binding enzyme C-terminal" evidence="2">
    <location>
        <begin position="412"/>
        <end position="486"/>
    </location>
</feature>
<organism evidence="3 4">
    <name type="scientific">Pseudonocardia nematodicida</name>
    <dbReference type="NCBI Taxonomy" id="1206997"/>
    <lineage>
        <taxon>Bacteria</taxon>
        <taxon>Bacillati</taxon>
        <taxon>Actinomycetota</taxon>
        <taxon>Actinomycetes</taxon>
        <taxon>Pseudonocardiales</taxon>
        <taxon>Pseudonocardiaceae</taxon>
        <taxon>Pseudonocardia</taxon>
    </lineage>
</organism>
<dbReference type="EMBL" id="JBEDNQ010000002">
    <property type="protein sequence ID" value="MEQ3549929.1"/>
    <property type="molecule type" value="Genomic_DNA"/>
</dbReference>
<gene>
    <name evidence="3" type="ORF">WIS52_05555</name>
</gene>
<dbReference type="InterPro" id="IPR042099">
    <property type="entry name" value="ANL_N_sf"/>
</dbReference>
<dbReference type="Gene3D" id="3.40.50.12780">
    <property type="entry name" value="N-terminal domain of ligase-like"/>
    <property type="match status" value="1"/>
</dbReference>
<dbReference type="Pfam" id="PF00501">
    <property type="entry name" value="AMP-binding"/>
    <property type="match status" value="1"/>
</dbReference>
<protein>
    <submittedName>
        <fullName evidence="3">AMP-binding protein</fullName>
    </submittedName>
</protein>
<feature type="domain" description="AMP-dependent synthetase/ligase" evidence="1">
    <location>
        <begin position="10"/>
        <end position="362"/>
    </location>
</feature>
<dbReference type="RefSeq" id="WP_349297021.1">
    <property type="nucleotide sequence ID" value="NZ_JBEDNQ010000002.1"/>
</dbReference>
<dbReference type="Gene3D" id="3.30.300.30">
    <property type="match status" value="1"/>
</dbReference>
<name>A0ABV1K628_9PSEU</name>
<reference evidence="3 4" key="1">
    <citation type="submission" date="2024-03" db="EMBL/GenBank/DDBJ databases">
        <title>Draft genome sequence of Pseudonocardia nematodicida JCM 31783.</title>
        <authorList>
            <person name="Butdee W."/>
            <person name="Duangmal K."/>
        </authorList>
    </citation>
    <scope>NUCLEOTIDE SEQUENCE [LARGE SCALE GENOMIC DNA]</scope>
    <source>
        <strain evidence="3 4">JCM 31783</strain>
    </source>
</reference>
<dbReference type="Proteomes" id="UP001494902">
    <property type="component" value="Unassembled WGS sequence"/>
</dbReference>
<dbReference type="SUPFAM" id="SSF56801">
    <property type="entry name" value="Acetyl-CoA synthetase-like"/>
    <property type="match status" value="1"/>
</dbReference>
<dbReference type="PROSITE" id="PS00455">
    <property type="entry name" value="AMP_BINDING"/>
    <property type="match status" value="1"/>
</dbReference>
<dbReference type="Pfam" id="PF13193">
    <property type="entry name" value="AMP-binding_C"/>
    <property type="match status" value="1"/>
</dbReference>
<sequence length="507" mass="53747">MSGTVVDALAWWVRTVPDHPAIDLDGDVVTYAELDTWADGVAAALVGRGVTRGDRVGIVGANSLEWCVAAVAAWKVGAVVCGFNQRFRATELGALVQLCEPAVVFGDPSHLPLLDEVGSSGTSFVPLGLDDVVSTARGRAHPPAVAVDTDPEDPTSIVFTSGTTGTPKGVVFTHRSLAGAMHEWSLAESVAPGDFRVLLVLPMFTAAGIVWGLSRTLVQGGTMFLQPGFDPPRALEVLESARITTFTGPPILFEQIARVPGFDRVRLGHLTTAWVGGARVPVPLLETWRPRGVALRQLYGQTEIGGTATAMSADGARRHPDKCGAGGPFTRIRVVDPDGRDCAPGEVGEILMRGPGMFPGYWRNEQATAQALRGGWLHSGDLGTLDEEGLLTYVDRMGEMINSGGLKISPAELETVIAQVPGVVEVAVVPVPDAKFGETSAAVVHAADTFEPSSVVAFCNERLADYKVPRYVIAHGGPLPRMASGKIAKRDLRAVYADAPDRFPRVR</sequence>
<dbReference type="PANTHER" id="PTHR43767">
    <property type="entry name" value="LONG-CHAIN-FATTY-ACID--COA LIGASE"/>
    <property type="match status" value="1"/>
</dbReference>